<dbReference type="AlphaFoldDB" id="A0A328N825"/>
<reference evidence="4 5" key="1">
    <citation type="submission" date="2018-03" db="EMBL/GenBank/DDBJ databases">
        <title>Defining the species Micromonospora saelicesensis and Micromonospora noduli under the framework of genomics.</title>
        <authorList>
            <person name="Riesco R."/>
            <person name="Trujillo M.E."/>
        </authorList>
    </citation>
    <scope>NUCLEOTIDE SEQUENCE [LARGE SCALE GENOMIC DNA]</scope>
    <source>
        <strain evidence="2 4">LAH08</strain>
        <strain evidence="3 5">MED15</strain>
    </source>
</reference>
<feature type="signal peptide" evidence="1">
    <location>
        <begin position="1"/>
        <end position="25"/>
    </location>
</feature>
<evidence type="ECO:0000313" key="2">
    <source>
        <dbReference type="EMBL" id="RAO03299.1"/>
    </source>
</evidence>
<feature type="chain" id="PRO_5016456328" evidence="1">
    <location>
        <begin position="26"/>
        <end position="199"/>
    </location>
</feature>
<proteinExistence type="predicted"/>
<evidence type="ECO:0000313" key="3">
    <source>
        <dbReference type="EMBL" id="RAO24962.1"/>
    </source>
</evidence>
<organism evidence="2 4">
    <name type="scientific">Micromonospora noduli</name>
    <dbReference type="NCBI Taxonomy" id="709876"/>
    <lineage>
        <taxon>Bacteria</taxon>
        <taxon>Bacillati</taxon>
        <taxon>Actinomycetota</taxon>
        <taxon>Actinomycetes</taxon>
        <taxon>Micromonosporales</taxon>
        <taxon>Micromonosporaceae</taxon>
        <taxon>Micromonospora</taxon>
    </lineage>
</organism>
<accession>A0A328N825</accession>
<dbReference type="RefSeq" id="WP_146754708.1">
    <property type="nucleotide sequence ID" value="NZ_JBFAQI010000010.1"/>
</dbReference>
<dbReference type="Proteomes" id="UP000249045">
    <property type="component" value="Unassembled WGS sequence"/>
</dbReference>
<comment type="caution">
    <text evidence="2">The sequence shown here is derived from an EMBL/GenBank/DDBJ whole genome shotgun (WGS) entry which is preliminary data.</text>
</comment>
<gene>
    <name evidence="2" type="ORF">LAH08_02028</name>
    <name evidence="3" type="ORF">MED15_00720</name>
</gene>
<dbReference type="EMBL" id="PYAC01000001">
    <property type="protein sequence ID" value="RAO24962.1"/>
    <property type="molecule type" value="Genomic_DNA"/>
</dbReference>
<dbReference type="Proteomes" id="UP000248966">
    <property type="component" value="Unassembled WGS sequence"/>
</dbReference>
<keyword evidence="5" id="KW-1185">Reference proteome</keyword>
<evidence type="ECO:0000313" key="5">
    <source>
        <dbReference type="Proteomes" id="UP000249045"/>
    </source>
</evidence>
<name>A0A328N825_9ACTN</name>
<dbReference type="EMBL" id="PYAA01000010">
    <property type="protein sequence ID" value="RAO03299.1"/>
    <property type="molecule type" value="Genomic_DNA"/>
</dbReference>
<evidence type="ECO:0000256" key="1">
    <source>
        <dbReference type="SAM" id="SignalP"/>
    </source>
</evidence>
<protein>
    <submittedName>
        <fullName evidence="2">Uncharacterized protein</fullName>
    </submittedName>
</protein>
<evidence type="ECO:0000313" key="4">
    <source>
        <dbReference type="Proteomes" id="UP000248966"/>
    </source>
</evidence>
<keyword evidence="1" id="KW-0732">Signal</keyword>
<sequence length="199" mass="21603">MSVHLKSLVLALTVLAATLTVPAAAASAAPDAAICRTKAACADGGLRATPSGSSARTTGDITTNAIPVPTPPAFPPGTPCYREEVSEAVYETATYTTIYELYFQASVCLFSNEIVLYGLDTSLSFPNDVQDPRLTSMRFVVRDQIVNYSPTEKDGYSELWVTFCPDPAQPSACQRYLHRLGLMFNPAWVYPFSVFERLS</sequence>